<sequence length="443" mass="49122">MQTYQRFAAARRRITYPSLKISRILLFGVITSITVLPVVFSRTFDLTIILASLDVFWPWVLSCQVLFILLSLALGIGHIIGGLVFSLVGAFVVDAEAVRFFCISHLQRREIMTLSLRSALLNTLPVILFFEAIALPFLYFPPASVSAFLLSKNPLPVQMPFALLLLLFFSALCVVGTIGVVVYAVFDAHLYAFTNALQPMTQTPWAHLAPRIAAYARLAGVEFSSIQVQQDLLGTFNVGCLGLRKPMLFISEFFLRHSEWRQQDAIVSLVIGLAKKQVNRYMLLSKLASSVVAIACIVIVPLLGNVAFLQGLEPIRFITFFLLSLIGVLALCIGTSSYLWRLQTRNYREADRIASYLTGDPAALMVALDVLYAFDGKRLDYYSEQTCKLDELAHQSWPHAPQASLPVPAVFALGFGSRYLSTSLDQATSPDPVPTTPYQNLPD</sequence>
<dbReference type="AlphaFoldDB" id="A0A8J3MZB9"/>
<feature type="transmembrane region" description="Helical" evidence="2">
    <location>
        <begin position="159"/>
        <end position="186"/>
    </location>
</feature>
<feature type="transmembrane region" description="Helical" evidence="2">
    <location>
        <begin position="283"/>
        <end position="303"/>
    </location>
</feature>
<reference evidence="3" key="1">
    <citation type="submission" date="2020-10" db="EMBL/GenBank/DDBJ databases">
        <title>Taxonomic study of unclassified bacteria belonging to the class Ktedonobacteria.</title>
        <authorList>
            <person name="Yabe S."/>
            <person name="Wang C.M."/>
            <person name="Zheng Y."/>
            <person name="Sakai Y."/>
            <person name="Cavaletti L."/>
            <person name="Monciardini P."/>
            <person name="Donadio S."/>
        </authorList>
    </citation>
    <scope>NUCLEOTIDE SEQUENCE</scope>
    <source>
        <strain evidence="3">ID150040</strain>
    </source>
</reference>
<feature type="transmembrane region" description="Helical" evidence="2">
    <location>
        <begin position="114"/>
        <end position="139"/>
    </location>
</feature>
<feature type="transmembrane region" description="Helical" evidence="2">
    <location>
        <begin position="315"/>
        <end position="340"/>
    </location>
</feature>
<name>A0A8J3MZB9_9CHLR</name>
<dbReference type="EMBL" id="BNJK01000001">
    <property type="protein sequence ID" value="GHO90040.1"/>
    <property type="molecule type" value="Genomic_DNA"/>
</dbReference>
<proteinExistence type="predicted"/>
<keyword evidence="2" id="KW-0472">Membrane</keyword>
<evidence type="ECO:0000313" key="4">
    <source>
        <dbReference type="Proteomes" id="UP000597444"/>
    </source>
</evidence>
<feature type="transmembrane region" description="Helical" evidence="2">
    <location>
        <begin position="64"/>
        <end position="93"/>
    </location>
</feature>
<evidence type="ECO:0000313" key="3">
    <source>
        <dbReference type="EMBL" id="GHO90040.1"/>
    </source>
</evidence>
<keyword evidence="2" id="KW-1133">Transmembrane helix</keyword>
<feature type="transmembrane region" description="Helical" evidence="2">
    <location>
        <begin position="21"/>
        <end position="44"/>
    </location>
</feature>
<dbReference type="Proteomes" id="UP000597444">
    <property type="component" value="Unassembled WGS sequence"/>
</dbReference>
<gene>
    <name evidence="3" type="ORF">KSF_000880</name>
</gene>
<keyword evidence="2" id="KW-0812">Transmembrane</keyword>
<accession>A0A8J3MZB9</accession>
<evidence type="ECO:0000256" key="2">
    <source>
        <dbReference type="SAM" id="Phobius"/>
    </source>
</evidence>
<organism evidence="3 4">
    <name type="scientific">Reticulibacter mediterranei</name>
    <dbReference type="NCBI Taxonomy" id="2778369"/>
    <lineage>
        <taxon>Bacteria</taxon>
        <taxon>Bacillati</taxon>
        <taxon>Chloroflexota</taxon>
        <taxon>Ktedonobacteria</taxon>
        <taxon>Ktedonobacterales</taxon>
        <taxon>Reticulibacteraceae</taxon>
        <taxon>Reticulibacter</taxon>
    </lineage>
</organism>
<keyword evidence="4" id="KW-1185">Reference proteome</keyword>
<evidence type="ECO:0000256" key="1">
    <source>
        <dbReference type="SAM" id="MobiDB-lite"/>
    </source>
</evidence>
<protein>
    <submittedName>
        <fullName evidence="3">Uncharacterized protein</fullName>
    </submittedName>
</protein>
<comment type="caution">
    <text evidence="3">The sequence shown here is derived from an EMBL/GenBank/DDBJ whole genome shotgun (WGS) entry which is preliminary data.</text>
</comment>
<feature type="region of interest" description="Disordered" evidence="1">
    <location>
        <begin position="424"/>
        <end position="443"/>
    </location>
</feature>